<dbReference type="PANTHER" id="PTHR31460:SF3">
    <property type="entry name" value="MESOCENTIN"/>
    <property type="match status" value="1"/>
</dbReference>
<keyword evidence="1" id="KW-0732">Signal</keyword>
<name>A0A0A2MTA4_9FLAO</name>
<evidence type="ECO:0008006" key="4">
    <source>
        <dbReference type="Google" id="ProtNLM"/>
    </source>
</evidence>
<dbReference type="STRING" id="1121898.GCA_000422725_00613"/>
<proteinExistence type="predicted"/>
<comment type="caution">
    <text evidence="2">The sequence shown here is derived from an EMBL/GenBank/DDBJ whole genome shotgun (WGS) entry which is preliminary data.</text>
</comment>
<gene>
    <name evidence="2" type="ORF">Q766_00700</name>
</gene>
<dbReference type="SUPFAM" id="SSF63825">
    <property type="entry name" value="YWTD domain"/>
    <property type="match status" value="1"/>
</dbReference>
<organism evidence="2 3">
    <name type="scientific">Flavobacterium subsaxonicum WB 4.1-42 = DSM 21790</name>
    <dbReference type="NCBI Taxonomy" id="1121898"/>
    <lineage>
        <taxon>Bacteria</taxon>
        <taxon>Pseudomonadati</taxon>
        <taxon>Bacteroidota</taxon>
        <taxon>Flavobacteriia</taxon>
        <taxon>Flavobacteriales</taxon>
        <taxon>Flavobacteriaceae</taxon>
        <taxon>Flavobacterium</taxon>
    </lineage>
</organism>
<reference evidence="2 3" key="1">
    <citation type="submission" date="2013-09" db="EMBL/GenBank/DDBJ databases">
        <authorList>
            <person name="Zeng Z."/>
            <person name="Chen C."/>
        </authorList>
    </citation>
    <scope>NUCLEOTIDE SEQUENCE [LARGE SCALE GENOMIC DNA]</scope>
    <source>
        <strain evidence="2 3">WB 4.1-42</strain>
    </source>
</reference>
<dbReference type="EMBL" id="JRLY01000001">
    <property type="protein sequence ID" value="KGO94673.1"/>
    <property type="molecule type" value="Genomic_DNA"/>
</dbReference>
<keyword evidence="3" id="KW-1185">Reference proteome</keyword>
<dbReference type="OrthoDB" id="7675395at2"/>
<dbReference type="AlphaFoldDB" id="A0A0A2MTA4"/>
<dbReference type="eggNOG" id="COG3391">
    <property type="taxonomic scope" value="Bacteria"/>
</dbReference>
<dbReference type="PANTHER" id="PTHR31460">
    <property type="match status" value="1"/>
</dbReference>
<dbReference type="Proteomes" id="UP000030111">
    <property type="component" value="Unassembled WGS sequence"/>
</dbReference>
<feature type="chain" id="PRO_5001992767" description="SMP-30/Gluconolactonase/LRE-like region domain-containing protein" evidence="1">
    <location>
        <begin position="22"/>
        <end position="339"/>
    </location>
</feature>
<dbReference type="RefSeq" id="WP_026992051.1">
    <property type="nucleotide sequence ID" value="NZ_JRLY01000001.1"/>
</dbReference>
<dbReference type="InterPro" id="IPR053224">
    <property type="entry name" value="Sensory_adhesion_molecule"/>
</dbReference>
<dbReference type="Gene3D" id="2.130.10.10">
    <property type="entry name" value="YVTN repeat-like/Quinoprotein amine dehydrogenase"/>
    <property type="match status" value="1"/>
</dbReference>
<evidence type="ECO:0000256" key="1">
    <source>
        <dbReference type="SAM" id="SignalP"/>
    </source>
</evidence>
<feature type="signal peptide" evidence="1">
    <location>
        <begin position="1"/>
        <end position="21"/>
    </location>
</feature>
<evidence type="ECO:0000313" key="3">
    <source>
        <dbReference type="Proteomes" id="UP000030111"/>
    </source>
</evidence>
<dbReference type="InterPro" id="IPR015943">
    <property type="entry name" value="WD40/YVTN_repeat-like_dom_sf"/>
</dbReference>
<protein>
    <recommendedName>
        <fullName evidence="4">SMP-30/Gluconolactonase/LRE-like region domain-containing protein</fullName>
    </recommendedName>
</protein>
<accession>A0A0A2MTA4</accession>
<evidence type="ECO:0000313" key="2">
    <source>
        <dbReference type="EMBL" id="KGO94673.1"/>
    </source>
</evidence>
<sequence>MKTLKYFITASLLLSTVYVFSQATEATYIDLKGEALYPEGILALPDGGFLIGGFGDGTIQKINTKNESSYFSKPGENGMALTVGMAVDTKNNYLWVANFNFKTASGKPGSNLKMFDLKSGKLIKTIPENYIEGVFFNEIAIDDKGTIYVTNTFGPQIYTANANATTPSVFVENDLLSNPAPNQPFDLNGLSITPGHKYLIASVMDRLDAGDGRLVRINLKTKAVSPIKLNGEKAIKAFAGSDGMFFNNNTLFMVNVYSKAGAIITADFNKDYSEAKLTIRDKFNTVYNRPTASAIKDGRLYTVNSQLNHIIDDADGKLNTPPSLPFKVVSVPLNKLLTE</sequence>